<gene>
    <name evidence="8" type="ORF">COW24_00150</name>
</gene>
<evidence type="ECO:0000256" key="2">
    <source>
        <dbReference type="ARBA" id="ARBA00022729"/>
    </source>
</evidence>
<dbReference type="Pfam" id="PF13462">
    <property type="entry name" value="Thioredoxin_4"/>
    <property type="match status" value="1"/>
</dbReference>
<dbReference type="Gene3D" id="3.40.30.10">
    <property type="entry name" value="Glutaredoxin"/>
    <property type="match status" value="1"/>
</dbReference>
<keyword evidence="2" id="KW-0732">Signal</keyword>
<dbReference type="InterPro" id="IPR036249">
    <property type="entry name" value="Thioredoxin-like_sf"/>
</dbReference>
<keyword evidence="4" id="KW-1015">Disulfide bond</keyword>
<name>A0A2M7H5C8_9BACT</name>
<evidence type="ECO:0000259" key="7">
    <source>
        <dbReference type="Pfam" id="PF13462"/>
    </source>
</evidence>
<dbReference type="SUPFAM" id="SSF52833">
    <property type="entry name" value="Thioredoxin-like"/>
    <property type="match status" value="1"/>
</dbReference>
<keyword evidence="5" id="KW-0676">Redox-active center</keyword>
<keyword evidence="6" id="KW-0812">Transmembrane</keyword>
<comment type="similarity">
    <text evidence="1">Belongs to the thioredoxin family. DsbA subfamily.</text>
</comment>
<dbReference type="PANTHER" id="PTHR13887">
    <property type="entry name" value="GLUTATHIONE S-TRANSFERASE KAPPA"/>
    <property type="match status" value="1"/>
</dbReference>
<dbReference type="Proteomes" id="UP000230292">
    <property type="component" value="Unassembled WGS sequence"/>
</dbReference>
<proteinExistence type="inferred from homology"/>
<feature type="domain" description="Thioredoxin-like fold" evidence="7">
    <location>
        <begin position="79"/>
        <end position="238"/>
    </location>
</feature>
<sequence length="243" mass="27019">MAKPSSHSRSFFFLGLLAIASLIIIGSFFRQLFNDNFPKLNTVSKDNSIIVPTTERVSDPLVTVVPKNENPSPLPISSDPVIGAKNPLVTIVEFGDFECSDCASVSENLYQILSDYPDTVQLVWKDYPLPKQHLYSEISAQAARCAQEQDSFWEYHDVLLLSQAQFSDEPWSTFAEELGLNVGDFDNCLQSESTKSMVLEGYFLARSLGLQVVPTLYIGDQVIAGNVGVEDIKRIIDEKISEN</sequence>
<keyword evidence="6" id="KW-0472">Membrane</keyword>
<dbReference type="GO" id="GO:0016491">
    <property type="term" value="F:oxidoreductase activity"/>
    <property type="evidence" value="ECO:0007669"/>
    <property type="project" value="UniProtKB-KW"/>
</dbReference>
<evidence type="ECO:0000256" key="4">
    <source>
        <dbReference type="ARBA" id="ARBA00023157"/>
    </source>
</evidence>
<comment type="caution">
    <text evidence="8">The sequence shown here is derived from an EMBL/GenBank/DDBJ whole genome shotgun (WGS) entry which is preliminary data.</text>
</comment>
<dbReference type="InterPro" id="IPR012336">
    <property type="entry name" value="Thioredoxin-like_fold"/>
</dbReference>
<dbReference type="PANTHER" id="PTHR13887:SF14">
    <property type="entry name" value="DISULFIDE BOND FORMATION PROTEIN D"/>
    <property type="match status" value="1"/>
</dbReference>
<evidence type="ECO:0000256" key="6">
    <source>
        <dbReference type="SAM" id="Phobius"/>
    </source>
</evidence>
<accession>A0A2M7H5C8</accession>
<evidence type="ECO:0000313" key="8">
    <source>
        <dbReference type="EMBL" id="PIW37438.1"/>
    </source>
</evidence>
<dbReference type="EMBL" id="PFGC01000004">
    <property type="protein sequence ID" value="PIW37438.1"/>
    <property type="molecule type" value="Genomic_DNA"/>
</dbReference>
<organism evidence="8 9">
    <name type="scientific">Candidatus Kerfeldbacteria bacterium CG15_BIG_FIL_POST_REV_8_21_14_020_45_12</name>
    <dbReference type="NCBI Taxonomy" id="2014247"/>
    <lineage>
        <taxon>Bacteria</taxon>
        <taxon>Candidatus Kerfeldiibacteriota</taxon>
    </lineage>
</organism>
<feature type="transmembrane region" description="Helical" evidence="6">
    <location>
        <begin position="12"/>
        <end position="33"/>
    </location>
</feature>
<keyword evidence="3" id="KW-0560">Oxidoreductase</keyword>
<dbReference type="AlphaFoldDB" id="A0A2M7H5C8"/>
<evidence type="ECO:0000313" key="9">
    <source>
        <dbReference type="Proteomes" id="UP000230292"/>
    </source>
</evidence>
<keyword evidence="6" id="KW-1133">Transmembrane helix</keyword>
<evidence type="ECO:0000256" key="5">
    <source>
        <dbReference type="ARBA" id="ARBA00023284"/>
    </source>
</evidence>
<protein>
    <recommendedName>
        <fullName evidence="7">Thioredoxin-like fold domain-containing protein</fullName>
    </recommendedName>
</protein>
<evidence type="ECO:0000256" key="3">
    <source>
        <dbReference type="ARBA" id="ARBA00023002"/>
    </source>
</evidence>
<reference evidence="8 9" key="1">
    <citation type="submission" date="2017-09" db="EMBL/GenBank/DDBJ databases">
        <title>Depth-based differentiation of microbial function through sediment-hosted aquifers and enrichment of novel symbionts in the deep terrestrial subsurface.</title>
        <authorList>
            <person name="Probst A.J."/>
            <person name="Ladd B."/>
            <person name="Jarett J.K."/>
            <person name="Geller-Mcgrath D.E."/>
            <person name="Sieber C.M."/>
            <person name="Emerson J.B."/>
            <person name="Anantharaman K."/>
            <person name="Thomas B.C."/>
            <person name="Malmstrom R."/>
            <person name="Stieglmeier M."/>
            <person name="Klingl A."/>
            <person name="Woyke T."/>
            <person name="Ryan C.M."/>
            <person name="Banfield J.F."/>
        </authorList>
    </citation>
    <scope>NUCLEOTIDE SEQUENCE [LARGE SCALE GENOMIC DNA]</scope>
    <source>
        <strain evidence="8">CG15_BIG_FIL_POST_REV_8_21_14_020_45_12</strain>
    </source>
</reference>
<evidence type="ECO:0000256" key="1">
    <source>
        <dbReference type="ARBA" id="ARBA00005791"/>
    </source>
</evidence>